<dbReference type="InterPro" id="IPR051136">
    <property type="entry name" value="Intracellular_Lectin-GPT"/>
</dbReference>
<feature type="transmembrane region" description="Helical" evidence="8">
    <location>
        <begin position="458"/>
        <end position="477"/>
    </location>
</feature>
<keyword evidence="12" id="KW-1185">Reference proteome</keyword>
<dbReference type="InterPro" id="IPR013320">
    <property type="entry name" value="ConA-like_dom_sf"/>
</dbReference>
<keyword evidence="6" id="KW-0175">Coiled coil</keyword>
<evidence type="ECO:0000259" key="10">
    <source>
        <dbReference type="PROSITE" id="PS51328"/>
    </source>
</evidence>
<dbReference type="GO" id="GO:0030134">
    <property type="term" value="C:COPII-coated ER to Golgi transport vesicle"/>
    <property type="evidence" value="ECO:0007669"/>
    <property type="project" value="TreeGrafter"/>
</dbReference>
<evidence type="ECO:0000256" key="9">
    <source>
        <dbReference type="SAM" id="SignalP"/>
    </source>
</evidence>
<name>A0A1C7NMV2_9FUNG</name>
<dbReference type="PANTHER" id="PTHR12223">
    <property type="entry name" value="VESICULAR MANNOSE-BINDING LECTIN"/>
    <property type="match status" value="1"/>
</dbReference>
<keyword evidence="4 8" id="KW-1133">Transmembrane helix</keyword>
<dbReference type="GO" id="GO:0005789">
    <property type="term" value="C:endoplasmic reticulum membrane"/>
    <property type="evidence" value="ECO:0007669"/>
    <property type="project" value="TreeGrafter"/>
</dbReference>
<feature type="compositionally biased region" description="Basic and acidic residues" evidence="7">
    <location>
        <begin position="270"/>
        <end position="290"/>
    </location>
</feature>
<dbReference type="GO" id="GO:0005537">
    <property type="term" value="F:D-mannose binding"/>
    <property type="evidence" value="ECO:0007669"/>
    <property type="project" value="TreeGrafter"/>
</dbReference>
<evidence type="ECO:0000256" key="3">
    <source>
        <dbReference type="ARBA" id="ARBA00022729"/>
    </source>
</evidence>
<evidence type="ECO:0000256" key="8">
    <source>
        <dbReference type="SAM" id="Phobius"/>
    </source>
</evidence>
<keyword evidence="5 8" id="KW-0472">Membrane</keyword>
<dbReference type="STRING" id="101091.A0A1C7NMV2"/>
<dbReference type="OrthoDB" id="10265193at2759"/>
<dbReference type="InterPro" id="IPR005052">
    <property type="entry name" value="Lectin_leg"/>
</dbReference>
<gene>
    <name evidence="11" type="primary">Lman1</name>
    <name evidence="11" type="ORF">A0J61_01640</name>
</gene>
<evidence type="ECO:0000313" key="11">
    <source>
        <dbReference type="EMBL" id="OBZ90300.1"/>
    </source>
</evidence>
<protein>
    <submittedName>
        <fullName evidence="11">Protein ERGIC-53</fullName>
    </submittedName>
</protein>
<evidence type="ECO:0000256" key="1">
    <source>
        <dbReference type="ARBA" id="ARBA00004479"/>
    </source>
</evidence>
<evidence type="ECO:0000256" key="4">
    <source>
        <dbReference type="ARBA" id="ARBA00022989"/>
    </source>
</evidence>
<dbReference type="GO" id="GO:0000139">
    <property type="term" value="C:Golgi membrane"/>
    <property type="evidence" value="ECO:0007669"/>
    <property type="project" value="TreeGrafter"/>
</dbReference>
<organism evidence="11 12">
    <name type="scientific">Choanephora cucurbitarum</name>
    <dbReference type="NCBI Taxonomy" id="101091"/>
    <lineage>
        <taxon>Eukaryota</taxon>
        <taxon>Fungi</taxon>
        <taxon>Fungi incertae sedis</taxon>
        <taxon>Mucoromycota</taxon>
        <taxon>Mucoromycotina</taxon>
        <taxon>Mucoromycetes</taxon>
        <taxon>Mucorales</taxon>
        <taxon>Mucorineae</taxon>
        <taxon>Choanephoraceae</taxon>
        <taxon>Choanephoroideae</taxon>
        <taxon>Choanephora</taxon>
    </lineage>
</organism>
<evidence type="ECO:0000256" key="2">
    <source>
        <dbReference type="ARBA" id="ARBA00022692"/>
    </source>
</evidence>
<reference evidence="11 12" key="1">
    <citation type="submission" date="2016-03" db="EMBL/GenBank/DDBJ databases">
        <title>Choanephora cucurbitarum.</title>
        <authorList>
            <person name="Min B."/>
            <person name="Park H."/>
            <person name="Park J.-H."/>
            <person name="Shin H.-D."/>
            <person name="Choi I.-G."/>
        </authorList>
    </citation>
    <scope>NUCLEOTIDE SEQUENCE [LARGE SCALE GENOMIC DNA]</scope>
    <source>
        <strain evidence="11 12">KUS-F28377</strain>
    </source>
</reference>
<dbReference type="Proteomes" id="UP000093000">
    <property type="component" value="Unassembled WGS sequence"/>
</dbReference>
<dbReference type="InParanoid" id="A0A1C7NMV2"/>
<comment type="subcellular location">
    <subcellularLocation>
        <location evidence="1">Membrane</location>
        <topology evidence="1">Single-pass type I membrane protein</topology>
    </subcellularLocation>
</comment>
<keyword evidence="3 9" id="KW-0732">Signal</keyword>
<feature type="chain" id="PRO_5008889794" evidence="9">
    <location>
        <begin position="20"/>
        <end position="489"/>
    </location>
</feature>
<evidence type="ECO:0000256" key="5">
    <source>
        <dbReference type="ARBA" id="ARBA00023136"/>
    </source>
</evidence>
<feature type="signal peptide" evidence="9">
    <location>
        <begin position="1"/>
        <end position="19"/>
    </location>
</feature>
<dbReference type="Gene3D" id="2.60.120.200">
    <property type="match status" value="1"/>
</dbReference>
<comment type="caution">
    <text evidence="11">The sequence shown here is derived from an EMBL/GenBank/DDBJ whole genome shotgun (WGS) entry which is preliminary data.</text>
</comment>
<keyword evidence="2 8" id="KW-0812">Transmembrane</keyword>
<feature type="domain" description="L-type lectin-like" evidence="10">
    <location>
        <begin position="38"/>
        <end position="259"/>
    </location>
</feature>
<evidence type="ECO:0000256" key="7">
    <source>
        <dbReference type="SAM" id="MobiDB-lite"/>
    </source>
</evidence>
<evidence type="ECO:0000313" key="12">
    <source>
        <dbReference type="Proteomes" id="UP000093000"/>
    </source>
</evidence>
<feature type="coiled-coil region" evidence="6">
    <location>
        <begin position="381"/>
        <end position="426"/>
    </location>
</feature>
<sequence length="489" mass="55775">MKVHSIFFVSSILLQTCSAGLWGSKKEDPIQAEYRLADAPASMFDYKLSFKKNYYYNSSIPFWSTGGDIIKSEDFIRLSPSIPNTKGWIWSDIPNPYPEWEVEIGFKVKGNNLHGGRGLAFWYAKDPKETGPVFGSKDKWDGLSVWLDSANPRTHQQSTMILLNDGTLAFAAGEDPTKHMLGQCSISYRNSENPAFLKVTYKDQIITVALDNGSGAKDYRLCAQQSGIKLPTGYFFGISASSHTPADDHDVLSFETKQLNPPQKRQHPKRPLEEEKKKKGQDFKGIDEKQKKKIQEAEFQMKKLREAAEEDFQGEAAVTMATIYDTQRRAIEHLQIVQMQIEALGAPSPNDAISGNYKRINLDQLTMRDNKDNSYTNNDELKRITDQIRAESQKNENQIQEQDRKMKDIQVSLSRLEDALAALDRRILSHSNMIQTEMNKVNLHSVETKGTMSSLLKYIFYAFVAQFLFGIAGYLYWKLRVERNDKKFV</sequence>
<dbReference type="Pfam" id="PF03388">
    <property type="entry name" value="Lectin_leg-like"/>
    <property type="match status" value="1"/>
</dbReference>
<proteinExistence type="predicted"/>
<accession>A0A1C7NMV2</accession>
<dbReference type="GO" id="GO:0006888">
    <property type="term" value="P:endoplasmic reticulum to Golgi vesicle-mediated transport"/>
    <property type="evidence" value="ECO:0007669"/>
    <property type="project" value="TreeGrafter"/>
</dbReference>
<dbReference type="SUPFAM" id="SSF49899">
    <property type="entry name" value="Concanavalin A-like lectins/glucanases"/>
    <property type="match status" value="1"/>
</dbReference>
<feature type="region of interest" description="Disordered" evidence="7">
    <location>
        <begin position="255"/>
        <end position="290"/>
    </location>
</feature>
<dbReference type="EMBL" id="LUGH01000055">
    <property type="protein sequence ID" value="OBZ90300.1"/>
    <property type="molecule type" value="Genomic_DNA"/>
</dbReference>
<dbReference type="AlphaFoldDB" id="A0A1C7NMV2"/>
<dbReference type="PANTHER" id="PTHR12223:SF28">
    <property type="entry name" value="LECTIN, MANNOSE BINDING 1 LIKE"/>
    <property type="match status" value="1"/>
</dbReference>
<dbReference type="GO" id="GO:0005793">
    <property type="term" value="C:endoplasmic reticulum-Golgi intermediate compartment"/>
    <property type="evidence" value="ECO:0007669"/>
    <property type="project" value="TreeGrafter"/>
</dbReference>
<evidence type="ECO:0000256" key="6">
    <source>
        <dbReference type="SAM" id="Coils"/>
    </source>
</evidence>
<dbReference type="PROSITE" id="PS51328">
    <property type="entry name" value="L_LECTIN_LIKE"/>
    <property type="match status" value="1"/>
</dbReference>